<dbReference type="EMBL" id="AP011651">
    <property type="protein sequence ID" value="BAL53184.1"/>
    <property type="molecule type" value="Genomic_DNA"/>
</dbReference>
<sequence>MKTETVGKRYPLLIYVRMMDRWWPATLLLGLVLLVLAWGLARGPLHGEPWRWMGLSLAGILALLITLLLLVFRHLAYIQPCAENIRIVTPFFRFRISYQFLRRVTSGEMYALFPAARLSSWDREILEPLLHKTALVMEFHRWPLAPFILRLFLSPFFFRDKTPHLIILVDNWMRLNTELESFRAMHFARWNRRQ</sequence>
<feature type="transmembrane region" description="Helical" evidence="1">
    <location>
        <begin position="52"/>
        <end position="72"/>
    </location>
</feature>
<keyword evidence="1" id="KW-0812">Transmembrane</keyword>
<dbReference type="AlphaFoldDB" id="H5SAJ8"/>
<protein>
    <submittedName>
        <fullName evidence="2">Uncharacterized protein</fullName>
    </submittedName>
</protein>
<gene>
    <name evidence="2" type="ORF">HGMM_F05B10C06</name>
</gene>
<name>H5SAJ8_9CHLR</name>
<feature type="transmembrane region" description="Helical" evidence="1">
    <location>
        <begin position="21"/>
        <end position="40"/>
    </location>
</feature>
<reference evidence="2" key="1">
    <citation type="journal article" date="2005" name="Environ. Microbiol.">
        <title>Genetic and functional properties of uncultivated thermophilic crenarchaeotes from a subsurface gold mine as revealed by analysis of genome fragments.</title>
        <authorList>
            <person name="Nunoura T."/>
            <person name="Hirayama H."/>
            <person name="Takami H."/>
            <person name="Oida H."/>
            <person name="Nishi S."/>
            <person name="Shimamura S."/>
            <person name="Suzuki Y."/>
            <person name="Inagaki F."/>
            <person name="Takai K."/>
            <person name="Nealson K.H."/>
            <person name="Horikoshi K."/>
        </authorList>
    </citation>
    <scope>NUCLEOTIDE SEQUENCE</scope>
</reference>
<reference evidence="2" key="2">
    <citation type="journal article" date="2012" name="PLoS ONE">
        <title>A Deeply Branching Thermophilic Bacterium with an Ancient Acetyl-CoA Pathway Dominates a Subsurface Ecosystem.</title>
        <authorList>
            <person name="Takami H."/>
            <person name="Noguchi H."/>
            <person name="Takaki Y."/>
            <person name="Uchiyama I."/>
            <person name="Toyoda A."/>
            <person name="Nishi S."/>
            <person name="Chee G.-J."/>
            <person name="Arai W."/>
            <person name="Nunoura T."/>
            <person name="Itoh T."/>
            <person name="Hattori M."/>
            <person name="Takai K."/>
        </authorList>
    </citation>
    <scope>NUCLEOTIDE SEQUENCE</scope>
</reference>
<evidence type="ECO:0000313" key="2">
    <source>
        <dbReference type="EMBL" id="BAL53184.1"/>
    </source>
</evidence>
<proteinExistence type="predicted"/>
<organism evidence="2">
    <name type="scientific">uncultured Chloroflexota bacterium</name>
    <dbReference type="NCBI Taxonomy" id="166587"/>
    <lineage>
        <taxon>Bacteria</taxon>
        <taxon>Bacillati</taxon>
        <taxon>Chloroflexota</taxon>
        <taxon>environmental samples</taxon>
    </lineage>
</organism>
<keyword evidence="1" id="KW-1133">Transmembrane helix</keyword>
<accession>H5SAJ8</accession>
<keyword evidence="1" id="KW-0472">Membrane</keyword>
<evidence type="ECO:0000256" key="1">
    <source>
        <dbReference type="SAM" id="Phobius"/>
    </source>
</evidence>